<dbReference type="GO" id="GO:0004331">
    <property type="term" value="F:fructose-2,6-bisphosphate 2-phosphatase activity"/>
    <property type="evidence" value="ECO:0007669"/>
    <property type="project" value="TreeGrafter"/>
</dbReference>
<accession>A0A7X9UB39</accession>
<organism evidence="4 5">
    <name type="scientific">Collinsella acetigenes</name>
    <dbReference type="NCBI Taxonomy" id="2713419"/>
    <lineage>
        <taxon>Bacteria</taxon>
        <taxon>Bacillati</taxon>
        <taxon>Actinomycetota</taxon>
        <taxon>Coriobacteriia</taxon>
        <taxon>Coriobacteriales</taxon>
        <taxon>Coriobacteriaceae</taxon>
        <taxon>Collinsella</taxon>
    </lineage>
</organism>
<dbReference type="GO" id="GO:0045820">
    <property type="term" value="P:negative regulation of glycolytic process"/>
    <property type="evidence" value="ECO:0007669"/>
    <property type="project" value="TreeGrafter"/>
</dbReference>
<dbReference type="SUPFAM" id="SSF53254">
    <property type="entry name" value="Phosphoglycerate mutase-like"/>
    <property type="match status" value="1"/>
</dbReference>
<dbReference type="Gene3D" id="3.40.50.1240">
    <property type="entry name" value="Phosphoglycerate mutase-like"/>
    <property type="match status" value="1"/>
</dbReference>
<dbReference type="AlphaFoldDB" id="A0A7X9UB39"/>
<gene>
    <name evidence="4" type="ORF">HF320_02425</name>
</gene>
<dbReference type="Proteomes" id="UP000546970">
    <property type="component" value="Unassembled WGS sequence"/>
</dbReference>
<keyword evidence="5" id="KW-1185">Reference proteome</keyword>
<dbReference type="SMART" id="SM00855">
    <property type="entry name" value="PGAM"/>
    <property type="match status" value="1"/>
</dbReference>
<sequence length="198" mass="21707">MKTLYLMRHGQTEFNVQKIVQGQCDSPLTTAGKDQAREAALKLVQCGVCPDRIAASPLGRAYRTCVLVRDVLCESLDVAMPEVETCHDLEERNYGSFERGPMSEVPADVWNPGEELVPYGGEGSAALRARIVDAIRNLMAPDEVGTLLAVSHGSAVLQFYLAAERPCEPKPRCKLPNCCVLKFSYNESASTFTLLEVL</sequence>
<feature type="binding site" evidence="3">
    <location>
        <position position="60"/>
    </location>
    <ligand>
        <name>substrate</name>
    </ligand>
</feature>
<dbReference type="InterPro" id="IPR051695">
    <property type="entry name" value="Phosphoglycerate_Mutase"/>
</dbReference>
<feature type="active site" description="Proton donor/acceptor" evidence="2">
    <location>
        <position position="91"/>
    </location>
</feature>
<proteinExistence type="predicted"/>
<dbReference type="EMBL" id="JABBCP010000001">
    <property type="protein sequence ID" value="NMF55192.1"/>
    <property type="molecule type" value="Genomic_DNA"/>
</dbReference>
<evidence type="ECO:0000256" key="1">
    <source>
        <dbReference type="ARBA" id="ARBA00022801"/>
    </source>
</evidence>
<dbReference type="GO" id="GO:0043456">
    <property type="term" value="P:regulation of pentose-phosphate shunt"/>
    <property type="evidence" value="ECO:0007669"/>
    <property type="project" value="TreeGrafter"/>
</dbReference>
<dbReference type="GO" id="GO:0005829">
    <property type="term" value="C:cytosol"/>
    <property type="evidence" value="ECO:0007669"/>
    <property type="project" value="TreeGrafter"/>
</dbReference>
<feature type="binding site" evidence="3">
    <location>
        <begin position="91"/>
        <end position="94"/>
    </location>
    <ligand>
        <name>substrate</name>
    </ligand>
</feature>
<evidence type="ECO:0000313" key="4">
    <source>
        <dbReference type="EMBL" id="NMF55192.1"/>
    </source>
</evidence>
<dbReference type="PANTHER" id="PTHR46517:SF1">
    <property type="entry name" value="FRUCTOSE-2,6-BISPHOSPHATASE TIGAR"/>
    <property type="match status" value="1"/>
</dbReference>
<evidence type="ECO:0000256" key="2">
    <source>
        <dbReference type="PIRSR" id="PIRSR613078-1"/>
    </source>
</evidence>
<dbReference type="InterPro" id="IPR001345">
    <property type="entry name" value="PG/BPGM_mutase_AS"/>
</dbReference>
<feature type="binding site" evidence="3">
    <location>
        <begin position="8"/>
        <end position="15"/>
    </location>
    <ligand>
        <name>substrate</name>
    </ligand>
</feature>
<evidence type="ECO:0000313" key="5">
    <source>
        <dbReference type="Proteomes" id="UP000546970"/>
    </source>
</evidence>
<reference evidence="4 5" key="1">
    <citation type="submission" date="2020-04" db="EMBL/GenBank/DDBJ databases">
        <title>Collinsella sp. KGMB02528 nov., an anaerobic actinobacterium isolated from human feces.</title>
        <authorList>
            <person name="Han K.-I."/>
            <person name="Eom M.K."/>
            <person name="Kim J.-S."/>
            <person name="Lee K.C."/>
            <person name="Suh M.K."/>
            <person name="Park S.-H."/>
            <person name="Lee J.H."/>
            <person name="Kang S.W."/>
            <person name="Park J.-E."/>
            <person name="Oh B.S."/>
            <person name="Yu S.Y."/>
            <person name="Choi S.-H."/>
            <person name="Lee D.H."/>
            <person name="Yoon H."/>
            <person name="Kim B.-Y."/>
            <person name="Lee J.H."/>
            <person name="Lee J.-S."/>
        </authorList>
    </citation>
    <scope>NUCLEOTIDE SEQUENCE [LARGE SCALE GENOMIC DNA]</scope>
    <source>
        <strain evidence="4 5">KGMB02528</strain>
    </source>
</reference>
<name>A0A7X9UB39_9ACTN</name>
<protein>
    <submittedName>
        <fullName evidence="4">Histidine phosphatase family protein</fullName>
    </submittedName>
</protein>
<evidence type="ECO:0000256" key="3">
    <source>
        <dbReference type="PIRSR" id="PIRSR613078-2"/>
    </source>
</evidence>
<dbReference type="InterPro" id="IPR013078">
    <property type="entry name" value="His_Pase_superF_clade-1"/>
</dbReference>
<keyword evidence="1" id="KW-0378">Hydrolase</keyword>
<comment type="caution">
    <text evidence="4">The sequence shown here is derived from an EMBL/GenBank/DDBJ whole genome shotgun (WGS) entry which is preliminary data.</text>
</comment>
<feature type="active site" description="Tele-phosphohistidine intermediate" evidence="2">
    <location>
        <position position="9"/>
    </location>
</feature>
<dbReference type="PANTHER" id="PTHR46517">
    <property type="entry name" value="FRUCTOSE-2,6-BISPHOSPHATASE TIGAR"/>
    <property type="match status" value="1"/>
</dbReference>
<dbReference type="CDD" id="cd07067">
    <property type="entry name" value="HP_PGM_like"/>
    <property type="match status" value="1"/>
</dbReference>
<dbReference type="InterPro" id="IPR029033">
    <property type="entry name" value="His_PPase_superfam"/>
</dbReference>
<dbReference type="Pfam" id="PF00300">
    <property type="entry name" value="His_Phos_1"/>
    <property type="match status" value="1"/>
</dbReference>
<dbReference type="PROSITE" id="PS00175">
    <property type="entry name" value="PG_MUTASE"/>
    <property type="match status" value="1"/>
</dbReference>
<dbReference type="RefSeq" id="WP_169276892.1">
    <property type="nucleotide sequence ID" value="NZ_JABBCP010000001.1"/>
</dbReference>